<organism evidence="2">
    <name type="scientific">Rhodococcus hoagii (strain 103S)</name>
    <name type="common">Rhodococcus equi</name>
    <dbReference type="NCBI Taxonomy" id="685727"/>
    <lineage>
        <taxon>Bacteria</taxon>
        <taxon>Bacillati</taxon>
        <taxon>Actinomycetota</taxon>
        <taxon>Actinomycetes</taxon>
        <taxon>Mycobacteriales</taxon>
        <taxon>Nocardiaceae</taxon>
        <taxon>Prescottella</taxon>
    </lineage>
</organism>
<name>A0A3S5Y808_RHOH1</name>
<feature type="domain" description="Elongation factor G-binding protein C-terminal treble-clef zinc-finger" evidence="1">
    <location>
        <begin position="8"/>
        <end position="160"/>
    </location>
</feature>
<accession>A0A3S5Y808</accession>
<dbReference type="EMBL" id="FN563149">
    <property type="protein sequence ID" value="CBH48685.1"/>
    <property type="molecule type" value="Genomic_DNA"/>
</dbReference>
<dbReference type="AlphaFoldDB" id="A0A3S5Y808"/>
<protein>
    <recommendedName>
        <fullName evidence="1">Elongation factor G-binding protein C-terminal treble-clef zinc-finger domain-containing protein</fullName>
    </recommendedName>
</protein>
<evidence type="ECO:0000313" key="3">
    <source>
        <dbReference type="Proteomes" id="UP000006892"/>
    </source>
</evidence>
<dbReference type="Proteomes" id="UP001154400">
    <property type="component" value="Chromosome"/>
</dbReference>
<dbReference type="Pfam" id="PF16571">
    <property type="entry name" value="FBP_C"/>
    <property type="match status" value="1"/>
</dbReference>
<dbReference type="InterPro" id="IPR032330">
    <property type="entry name" value="EF-G-binding_C"/>
</dbReference>
<evidence type="ECO:0000313" key="2">
    <source>
        <dbReference type="EMBL" id="CBH48685.1"/>
    </source>
</evidence>
<reference evidence="2" key="1">
    <citation type="journal article" date="2010" name="PLoS Genet.">
        <title>The genome of a pathogenic rhodococcus: cooptive virulence underpinned by key gene acquisitions.</title>
        <authorList>
            <person name="Letek M."/>
            <person name="Gonzalez P."/>
            <person name="Macarthur I."/>
            <person name="Rodriguez H."/>
            <person name="Freeman T.C."/>
            <person name="Valero-Rello A."/>
            <person name="Blanco M."/>
            <person name="Buckley T."/>
            <person name="Cherevach I."/>
            <person name="Fahey R."/>
            <person name="Hapeshi A."/>
            <person name="Holdstock J."/>
            <person name="Leadon D."/>
            <person name="Navas J."/>
            <person name="Ocampo A."/>
            <person name="Quail M.A."/>
            <person name="Sanders M."/>
            <person name="Scortti M.M."/>
            <person name="Prescott J.F."/>
            <person name="Fogarty U."/>
            <person name="Meijer W.G."/>
            <person name="Parkhill J."/>
            <person name="Bentley S.D."/>
            <person name="Vazquez-Boland J.A."/>
        </authorList>
    </citation>
    <scope>NUCLEOTIDE SEQUENCE [LARGE SCALE GENOMIC DNA]</scope>
    <source>
        <strain evidence="2 3">103S</strain>
    </source>
</reference>
<sequence>MRSMTRAEVRASIVNLDPVQKRVHLPVGFDEVRWPRIDYLGWRDLRAPLRVYLVADVEGEALGVMLRQNPNQAAHSSRAVMCDLCRFARRFNEVSLFTAPRPSRDKRQRLSTLGLHVCTDLDCSVNVHSNPIVGPLDPPAEETIERRRQGLRERTAAFLKSASHPEREARRRQ</sequence>
<gene>
    <name evidence="2" type="ordered locus">REQ_26600</name>
</gene>
<dbReference type="KEGG" id="req:REQ_26600"/>
<evidence type="ECO:0000259" key="1">
    <source>
        <dbReference type="Pfam" id="PF16571"/>
    </source>
</evidence>
<proteinExistence type="predicted"/>